<dbReference type="GO" id="GO:0016887">
    <property type="term" value="F:ATP hydrolysis activity"/>
    <property type="evidence" value="ECO:0007669"/>
    <property type="project" value="InterPro"/>
</dbReference>
<accession>A0A2G6EBA1</accession>
<evidence type="ECO:0000256" key="3">
    <source>
        <dbReference type="ARBA" id="ARBA00022692"/>
    </source>
</evidence>
<dbReference type="GO" id="GO:0055085">
    <property type="term" value="P:transmembrane transport"/>
    <property type="evidence" value="ECO:0007669"/>
    <property type="project" value="InterPro"/>
</dbReference>
<evidence type="ECO:0000256" key="7">
    <source>
        <dbReference type="ARBA" id="ARBA00023136"/>
    </source>
</evidence>
<feature type="transmembrane region" description="Helical" evidence="8">
    <location>
        <begin position="473"/>
        <end position="500"/>
    </location>
</feature>
<evidence type="ECO:0000259" key="10">
    <source>
        <dbReference type="PROSITE" id="PS50928"/>
    </source>
</evidence>
<dbReference type="CDD" id="cd06261">
    <property type="entry name" value="TM_PBP2"/>
    <property type="match status" value="1"/>
</dbReference>
<dbReference type="Pfam" id="PF00005">
    <property type="entry name" value="ABC_tran"/>
    <property type="match status" value="1"/>
</dbReference>
<dbReference type="PROSITE" id="PS50893">
    <property type="entry name" value="ABC_TRANSPORTER_2"/>
    <property type="match status" value="1"/>
</dbReference>
<organism evidence="11 12">
    <name type="scientific">candidate division KSB3 bacterium</name>
    <dbReference type="NCBI Taxonomy" id="2044937"/>
    <lineage>
        <taxon>Bacteria</taxon>
        <taxon>candidate division KSB3</taxon>
    </lineage>
</organism>
<protein>
    <recommendedName>
        <fullName evidence="13">ABC transporter domain-containing protein</fullName>
    </recommendedName>
</protein>
<feature type="transmembrane region" description="Helical" evidence="8">
    <location>
        <begin position="397"/>
        <end position="419"/>
    </location>
</feature>
<dbReference type="Gene3D" id="3.40.50.300">
    <property type="entry name" value="P-loop containing nucleotide triphosphate hydrolases"/>
    <property type="match status" value="1"/>
</dbReference>
<dbReference type="CDD" id="cd03293">
    <property type="entry name" value="ABC_NrtD_SsuB_transporters"/>
    <property type="match status" value="1"/>
</dbReference>
<dbReference type="GO" id="GO:0005886">
    <property type="term" value="C:plasma membrane"/>
    <property type="evidence" value="ECO:0007669"/>
    <property type="project" value="UniProtKB-SubCell"/>
</dbReference>
<dbReference type="SUPFAM" id="SSF161098">
    <property type="entry name" value="MetI-like"/>
    <property type="match status" value="1"/>
</dbReference>
<feature type="transmembrane region" description="Helical" evidence="8">
    <location>
        <begin position="366"/>
        <end position="385"/>
    </location>
</feature>
<evidence type="ECO:0000259" key="9">
    <source>
        <dbReference type="PROSITE" id="PS50893"/>
    </source>
</evidence>
<evidence type="ECO:0000256" key="4">
    <source>
        <dbReference type="ARBA" id="ARBA00022741"/>
    </source>
</evidence>
<keyword evidence="2 8" id="KW-0813">Transport</keyword>
<dbReference type="InterPro" id="IPR003439">
    <property type="entry name" value="ABC_transporter-like_ATP-bd"/>
</dbReference>
<name>A0A2G6EBA1_9BACT</name>
<dbReference type="InterPro" id="IPR035906">
    <property type="entry name" value="MetI-like_sf"/>
</dbReference>
<feature type="domain" description="ABC transmembrane type-1" evidence="10">
    <location>
        <begin position="359"/>
        <end position="539"/>
    </location>
</feature>
<dbReference type="PROSITE" id="PS00211">
    <property type="entry name" value="ABC_TRANSPORTER_1"/>
    <property type="match status" value="1"/>
</dbReference>
<evidence type="ECO:0000313" key="12">
    <source>
        <dbReference type="Proteomes" id="UP000229740"/>
    </source>
</evidence>
<feature type="transmembrane region" description="Helical" evidence="8">
    <location>
        <begin position="425"/>
        <end position="444"/>
    </location>
</feature>
<feature type="domain" description="ABC transporter" evidence="9">
    <location>
        <begin position="30"/>
        <end position="251"/>
    </location>
</feature>
<evidence type="ECO:0000256" key="1">
    <source>
        <dbReference type="ARBA" id="ARBA00004141"/>
    </source>
</evidence>
<comment type="subcellular location">
    <subcellularLocation>
        <location evidence="8">Cell membrane</location>
        <topology evidence="8">Multi-pass membrane protein</topology>
    </subcellularLocation>
    <subcellularLocation>
        <location evidence="1">Membrane</location>
        <topology evidence="1">Multi-pass membrane protein</topology>
    </subcellularLocation>
</comment>
<keyword evidence="6 8" id="KW-1133">Transmembrane helix</keyword>
<keyword evidence="3 8" id="KW-0812">Transmembrane</keyword>
<dbReference type="InterPro" id="IPR003593">
    <property type="entry name" value="AAA+_ATPase"/>
</dbReference>
<comment type="similarity">
    <text evidence="8">Belongs to the binding-protein-dependent transport system permease family.</text>
</comment>
<dbReference type="GO" id="GO:0005524">
    <property type="term" value="F:ATP binding"/>
    <property type="evidence" value="ECO:0007669"/>
    <property type="project" value="UniProtKB-KW"/>
</dbReference>
<comment type="caution">
    <text evidence="11">The sequence shown here is derived from an EMBL/GenBank/DDBJ whole genome shotgun (WGS) entry which is preliminary data.</text>
</comment>
<evidence type="ECO:0008006" key="13">
    <source>
        <dbReference type="Google" id="ProtNLM"/>
    </source>
</evidence>
<keyword evidence="5" id="KW-0067">ATP-binding</keyword>
<reference evidence="11 12" key="1">
    <citation type="submission" date="2017-10" db="EMBL/GenBank/DDBJ databases">
        <title>Novel microbial diversity and functional potential in the marine mammal oral microbiome.</title>
        <authorList>
            <person name="Dudek N.K."/>
            <person name="Sun C.L."/>
            <person name="Burstein D."/>
            <person name="Kantor R.S."/>
            <person name="Aliaga Goltsman D.S."/>
            <person name="Bik E.M."/>
            <person name="Thomas B.C."/>
            <person name="Banfield J.F."/>
            <person name="Relman D.A."/>
        </authorList>
    </citation>
    <scope>NUCLEOTIDE SEQUENCE [LARGE SCALE GENOMIC DNA]</scope>
    <source>
        <strain evidence="11">DOLZORAL124_49_17</strain>
    </source>
</reference>
<gene>
    <name evidence="11" type="ORF">CSB45_01095</name>
</gene>
<evidence type="ECO:0000256" key="8">
    <source>
        <dbReference type="RuleBase" id="RU363032"/>
    </source>
</evidence>
<dbReference type="PANTHER" id="PTHR42788">
    <property type="entry name" value="TAURINE IMPORT ATP-BINDING PROTEIN-RELATED"/>
    <property type="match status" value="1"/>
</dbReference>
<dbReference type="InterPro" id="IPR000515">
    <property type="entry name" value="MetI-like"/>
</dbReference>
<evidence type="ECO:0000256" key="2">
    <source>
        <dbReference type="ARBA" id="ARBA00022448"/>
    </source>
</evidence>
<dbReference type="Pfam" id="PF00528">
    <property type="entry name" value="BPD_transp_1"/>
    <property type="match status" value="1"/>
</dbReference>
<dbReference type="SUPFAM" id="SSF52540">
    <property type="entry name" value="P-loop containing nucleoside triphosphate hydrolases"/>
    <property type="match status" value="1"/>
</dbReference>
<dbReference type="InterPro" id="IPR027417">
    <property type="entry name" value="P-loop_NTPase"/>
</dbReference>
<dbReference type="PANTHER" id="PTHR42788:SF13">
    <property type="entry name" value="ALIPHATIC SULFONATES IMPORT ATP-BINDING PROTEIN SSUB"/>
    <property type="match status" value="1"/>
</dbReference>
<dbReference type="PROSITE" id="PS50928">
    <property type="entry name" value="ABC_TM1"/>
    <property type="match status" value="1"/>
</dbReference>
<dbReference type="AlphaFoldDB" id="A0A2G6EBA1"/>
<feature type="transmembrane region" description="Helical" evidence="8">
    <location>
        <begin position="520"/>
        <end position="544"/>
    </location>
</feature>
<dbReference type="Gene3D" id="1.10.3720.10">
    <property type="entry name" value="MetI-like"/>
    <property type="match status" value="1"/>
</dbReference>
<feature type="transmembrane region" description="Helical" evidence="8">
    <location>
        <begin position="305"/>
        <end position="329"/>
    </location>
</feature>
<evidence type="ECO:0000256" key="5">
    <source>
        <dbReference type="ARBA" id="ARBA00022840"/>
    </source>
</evidence>
<dbReference type="InterPro" id="IPR050166">
    <property type="entry name" value="ABC_transporter_ATP-bind"/>
</dbReference>
<sequence length="571" mass="64255">MTGPVLSRKKRPVVVKDCGAFFAWSAFMFIRARHLTFGFEQDLILHDVSFSIERNQFVSFIGPSGCGKTTLLYLIAGIYPLSHGTLEVDTKHISFVFQHDSLLEWRNAVQNVLLPFELNGTPITADLKQNAAGMLKKVGLQGFEDYFPHQLSGGMKKRVEIARALATDPELLILDEPFSALDILTRERLNILMRSLHTTTSCTFVLVTHSVEEACFLSEKVFVMAKQPAEIVKVKEIHSSKSHEENRFFLSDGEQSINHEIRQEAHYLWQQTAQVTQKYHLDKSAPRPHGGKNNRSRLKCCCKKYLFNCMIPLELLSFFGVLSLIKMYLNIPDFIFPYPWTILKRFFSTLAAGTIWPDLKITIIESMSGFAIALFLTLLLGYTIAKSQLLSNLLMPCLIATTTMPSVAVAPFLVLWMGFGIAPKIFTAVIVMFFAMLINNISAIKLAEQSMQELILFYKPFWLTRFTKFELPAALPMIFSGIKVSITLSVIGAVVGEFISGNTGLGSLVGRAKANFDIDLMFVALLWLVLLGLSYYSIASLLYLGLSKKLHISQQGDAYGSRFQQRKRYSS</sequence>
<evidence type="ECO:0000313" key="11">
    <source>
        <dbReference type="EMBL" id="PID59038.1"/>
    </source>
</evidence>
<dbReference type="SMART" id="SM00382">
    <property type="entry name" value="AAA"/>
    <property type="match status" value="1"/>
</dbReference>
<dbReference type="EMBL" id="PDPS01000020">
    <property type="protein sequence ID" value="PID59038.1"/>
    <property type="molecule type" value="Genomic_DNA"/>
</dbReference>
<keyword evidence="4" id="KW-0547">Nucleotide-binding</keyword>
<dbReference type="InterPro" id="IPR017871">
    <property type="entry name" value="ABC_transporter-like_CS"/>
</dbReference>
<keyword evidence="7 8" id="KW-0472">Membrane</keyword>
<dbReference type="Proteomes" id="UP000229740">
    <property type="component" value="Unassembled WGS sequence"/>
</dbReference>
<proteinExistence type="inferred from homology"/>
<evidence type="ECO:0000256" key="6">
    <source>
        <dbReference type="ARBA" id="ARBA00022989"/>
    </source>
</evidence>